<protein>
    <submittedName>
        <fullName evidence="1">Uncharacterized protein</fullName>
    </submittedName>
</protein>
<dbReference type="Proteomes" id="UP000011086">
    <property type="component" value="Unassembled WGS sequence"/>
</dbReference>
<gene>
    <name evidence="1" type="ORF">OOU_Y34scaffold00068g7</name>
</gene>
<sequence>MLFLGDLQHALVTTLHSRFLLPWHMSLLSPSKLTENLKAGFHKVERFWCAVCADSQEGKHIYKVIDGESLETDSIFLCLLLHKKLAKPVYLYLTVEACHGWVFAGSDVPRVCERCQGPLTALTKTYPNRGFYHDIVSMRVAAGFVCFNFGGCLLCEEELVFTTNSRTPWRNDGVKNSKIWPGENCEKSMNLRYKT</sequence>
<reference evidence="1" key="1">
    <citation type="journal article" date="2012" name="PLoS Genet.">
        <title>Comparative analysis of the genomes of two field isolates of the rice blast fungus Magnaporthe oryzae.</title>
        <authorList>
            <person name="Xue M."/>
            <person name="Yang J."/>
            <person name="Li Z."/>
            <person name="Hu S."/>
            <person name="Yao N."/>
            <person name="Dean R.A."/>
            <person name="Zhao W."/>
            <person name="Shen M."/>
            <person name="Zhang H."/>
            <person name="Li C."/>
            <person name="Liu L."/>
            <person name="Cao L."/>
            <person name="Xu X."/>
            <person name="Xing Y."/>
            <person name="Hsiang T."/>
            <person name="Zhang Z."/>
            <person name="Xu J.R."/>
            <person name="Peng Y.L."/>
        </authorList>
    </citation>
    <scope>NUCLEOTIDE SEQUENCE</scope>
    <source>
        <strain evidence="1">Y34</strain>
    </source>
</reference>
<accession>A0AA97PRX1</accession>
<dbReference type="EMBL" id="JH793642">
    <property type="protein sequence ID" value="ELQ44674.1"/>
    <property type="molecule type" value="Genomic_DNA"/>
</dbReference>
<organism evidence="1">
    <name type="scientific">Pyricularia oryzae (strain Y34)</name>
    <name type="common">Rice blast fungus</name>
    <name type="synonym">Magnaporthe oryzae</name>
    <dbReference type="NCBI Taxonomy" id="1143189"/>
    <lineage>
        <taxon>Eukaryota</taxon>
        <taxon>Fungi</taxon>
        <taxon>Dikarya</taxon>
        <taxon>Ascomycota</taxon>
        <taxon>Pezizomycotina</taxon>
        <taxon>Sordariomycetes</taxon>
        <taxon>Sordariomycetidae</taxon>
        <taxon>Magnaporthales</taxon>
        <taxon>Pyriculariaceae</taxon>
        <taxon>Pyricularia</taxon>
    </lineage>
</organism>
<evidence type="ECO:0000313" key="1">
    <source>
        <dbReference type="EMBL" id="ELQ44674.1"/>
    </source>
</evidence>
<proteinExistence type="predicted"/>
<dbReference type="AlphaFoldDB" id="A0AA97PRX1"/>
<name>A0AA97PRX1_PYRO3</name>